<dbReference type="InterPro" id="IPR005171">
    <property type="entry name" value="Cyt_c_oxidase_su4_prok"/>
</dbReference>
<comment type="subcellular location">
    <subcellularLocation>
        <location evidence="2 9">Cell membrane</location>
        <topology evidence="2 9">Multi-pass membrane protein</topology>
    </subcellularLocation>
</comment>
<dbReference type="PANTHER" id="PTHR36835">
    <property type="entry name" value="CYTOCHROME BO(3) UBIQUINOL OXIDASE SUBUNIT 4"/>
    <property type="match status" value="1"/>
</dbReference>
<name>A0ABT7L3N9_9BACI</name>
<comment type="function">
    <text evidence="9">Catalyzes quinol oxidation with the concomitant reduction of oxygen to water.</text>
</comment>
<proteinExistence type="inferred from homology"/>
<keyword evidence="11" id="KW-1185">Reference proteome</keyword>
<dbReference type="InterPro" id="IPR050968">
    <property type="entry name" value="Cytochrome_c_oxidase_bac_sub4"/>
</dbReference>
<keyword evidence="8 9" id="KW-0472">Membrane</keyword>
<keyword evidence="4 9" id="KW-1003">Cell membrane</keyword>
<feature type="transmembrane region" description="Helical" evidence="9">
    <location>
        <begin position="39"/>
        <end position="62"/>
    </location>
</feature>
<comment type="catalytic activity">
    <reaction evidence="1 9">
        <text>2 a quinol + O2 = 2 a quinone + 2 H2O</text>
        <dbReference type="Rhea" id="RHEA:55376"/>
        <dbReference type="ChEBI" id="CHEBI:15377"/>
        <dbReference type="ChEBI" id="CHEBI:15379"/>
        <dbReference type="ChEBI" id="CHEBI:24646"/>
        <dbReference type="ChEBI" id="CHEBI:132124"/>
    </reaction>
</comment>
<evidence type="ECO:0000256" key="1">
    <source>
        <dbReference type="ARBA" id="ARBA00000725"/>
    </source>
</evidence>
<keyword evidence="6 9" id="KW-1133">Transmembrane helix</keyword>
<comment type="caution">
    <text evidence="10">The sequence shown here is derived from an EMBL/GenBank/DDBJ whole genome shotgun (WGS) entry which is preliminary data.</text>
</comment>
<dbReference type="NCBIfam" id="TIGR02901">
    <property type="entry name" value="QoxD"/>
    <property type="match status" value="1"/>
</dbReference>
<sequence>MEKTNKVFPGKLVIGFLLSIVMTVLAAWIALGTDFSKSVIMWMIGALAIFQAGVQLIMFMHINEGKSGMINTINIVYSVFIAAVIVAGSIWILTTGHAAH</sequence>
<evidence type="ECO:0000256" key="7">
    <source>
        <dbReference type="ARBA" id="ARBA00023002"/>
    </source>
</evidence>
<evidence type="ECO:0000256" key="8">
    <source>
        <dbReference type="ARBA" id="ARBA00023136"/>
    </source>
</evidence>
<protein>
    <recommendedName>
        <fullName evidence="9">Quinol oxidase subunit 4</fullName>
        <ecNumber evidence="9">1.10.3.-</ecNumber>
    </recommendedName>
</protein>
<feature type="transmembrane region" description="Helical" evidence="9">
    <location>
        <begin position="74"/>
        <end position="94"/>
    </location>
</feature>
<feature type="transmembrane region" description="Helical" evidence="9">
    <location>
        <begin position="12"/>
        <end position="33"/>
    </location>
</feature>
<comment type="similarity">
    <text evidence="3 9">Belongs to the cytochrome c oxidase bacterial subunit 4 family.</text>
</comment>
<evidence type="ECO:0000256" key="6">
    <source>
        <dbReference type="ARBA" id="ARBA00022989"/>
    </source>
</evidence>
<accession>A0ABT7L3N9</accession>
<dbReference type="Pfam" id="PF03626">
    <property type="entry name" value="COX4_pro"/>
    <property type="match status" value="1"/>
</dbReference>
<evidence type="ECO:0000313" key="10">
    <source>
        <dbReference type="EMBL" id="MDL4840459.1"/>
    </source>
</evidence>
<dbReference type="InterPro" id="IPR014250">
    <property type="entry name" value="QoxD"/>
</dbReference>
<keyword evidence="5 9" id="KW-0812">Transmembrane</keyword>
<gene>
    <name evidence="10" type="primary">qoxD</name>
    <name evidence="10" type="ORF">QQS35_08375</name>
</gene>
<organism evidence="10 11">
    <name type="scientific">Aquibacillus rhizosphaerae</name>
    <dbReference type="NCBI Taxonomy" id="3051431"/>
    <lineage>
        <taxon>Bacteria</taxon>
        <taxon>Bacillati</taxon>
        <taxon>Bacillota</taxon>
        <taxon>Bacilli</taxon>
        <taxon>Bacillales</taxon>
        <taxon>Bacillaceae</taxon>
        <taxon>Aquibacillus</taxon>
    </lineage>
</organism>
<dbReference type="PANTHER" id="PTHR36835:SF1">
    <property type="entry name" value="CYTOCHROME BO(3) UBIQUINOL OXIDASE SUBUNIT 4"/>
    <property type="match status" value="1"/>
</dbReference>
<dbReference type="RefSeq" id="WP_285931509.1">
    <property type="nucleotide sequence ID" value="NZ_JASTZU010000027.1"/>
</dbReference>
<evidence type="ECO:0000256" key="4">
    <source>
        <dbReference type="ARBA" id="ARBA00022475"/>
    </source>
</evidence>
<dbReference type="EC" id="1.10.3.-" evidence="9"/>
<evidence type="ECO:0000256" key="9">
    <source>
        <dbReference type="RuleBase" id="RU367153"/>
    </source>
</evidence>
<dbReference type="Proteomes" id="UP001235343">
    <property type="component" value="Unassembled WGS sequence"/>
</dbReference>
<evidence type="ECO:0000256" key="5">
    <source>
        <dbReference type="ARBA" id="ARBA00022692"/>
    </source>
</evidence>
<evidence type="ECO:0000256" key="2">
    <source>
        <dbReference type="ARBA" id="ARBA00004651"/>
    </source>
</evidence>
<evidence type="ECO:0000313" key="11">
    <source>
        <dbReference type="Proteomes" id="UP001235343"/>
    </source>
</evidence>
<evidence type="ECO:0000256" key="3">
    <source>
        <dbReference type="ARBA" id="ARBA00008079"/>
    </source>
</evidence>
<keyword evidence="7 9" id="KW-0560">Oxidoreductase</keyword>
<reference evidence="10 11" key="1">
    <citation type="submission" date="2023-06" db="EMBL/GenBank/DDBJ databases">
        <title>Aquibacillus rhizosphaerae LR5S19.</title>
        <authorList>
            <person name="Sun J.-Q."/>
        </authorList>
    </citation>
    <scope>NUCLEOTIDE SEQUENCE [LARGE SCALE GENOMIC DNA]</scope>
    <source>
        <strain evidence="10 11">LR5S19</strain>
    </source>
</reference>
<dbReference type="EMBL" id="JASTZU010000027">
    <property type="protein sequence ID" value="MDL4840459.1"/>
    <property type="molecule type" value="Genomic_DNA"/>
</dbReference>